<feature type="region of interest" description="Disordered" evidence="1">
    <location>
        <begin position="721"/>
        <end position="819"/>
    </location>
</feature>
<dbReference type="AlphaFoldDB" id="A0AAD3E151"/>
<evidence type="ECO:0000256" key="1">
    <source>
        <dbReference type="SAM" id="MobiDB-lite"/>
    </source>
</evidence>
<dbReference type="SUPFAM" id="SSF47819">
    <property type="entry name" value="HRDC-like"/>
    <property type="match status" value="1"/>
</dbReference>
<feature type="compositionally biased region" description="Low complexity" evidence="1">
    <location>
        <begin position="506"/>
        <end position="520"/>
    </location>
</feature>
<dbReference type="PROSITE" id="PS50076">
    <property type="entry name" value="DNAJ_2"/>
    <property type="match status" value="1"/>
</dbReference>
<protein>
    <recommendedName>
        <fullName evidence="6">J domain-containing protein</fullName>
    </recommendedName>
</protein>
<dbReference type="PANTHER" id="PTHR46620:SF1">
    <property type="entry name" value="J DOMAIN-CONTAINING PROTEIN SPF31"/>
    <property type="match status" value="1"/>
</dbReference>
<feature type="compositionally biased region" description="Polar residues" evidence="1">
    <location>
        <begin position="589"/>
        <end position="602"/>
    </location>
</feature>
<dbReference type="Pfam" id="PF00570">
    <property type="entry name" value="HRDC"/>
    <property type="match status" value="1"/>
</dbReference>
<accession>A0AAD3E151</accession>
<feature type="compositionally biased region" description="Pro residues" evidence="1">
    <location>
        <begin position="278"/>
        <end position="290"/>
    </location>
</feature>
<keyword evidence="5" id="KW-1185">Reference proteome</keyword>
<dbReference type="GO" id="GO:0003676">
    <property type="term" value="F:nucleic acid binding"/>
    <property type="evidence" value="ECO:0007669"/>
    <property type="project" value="InterPro"/>
</dbReference>
<feature type="region of interest" description="Disordered" evidence="1">
    <location>
        <begin position="374"/>
        <end position="522"/>
    </location>
</feature>
<feature type="region of interest" description="Disordered" evidence="1">
    <location>
        <begin position="571"/>
        <end position="639"/>
    </location>
</feature>
<reference evidence="4 5" key="1">
    <citation type="journal article" date="2021" name="Sci. Rep.">
        <title>Genome sequencing of the multicellular alga Astrephomene provides insights into convergent evolution of germ-soma differentiation.</title>
        <authorList>
            <person name="Yamashita S."/>
            <person name="Yamamoto K."/>
            <person name="Matsuzaki R."/>
            <person name="Suzuki S."/>
            <person name="Yamaguchi H."/>
            <person name="Hirooka S."/>
            <person name="Minakuchi Y."/>
            <person name="Miyagishima S."/>
            <person name="Kawachi M."/>
            <person name="Toyoda A."/>
            <person name="Nozaki H."/>
        </authorList>
    </citation>
    <scope>NUCLEOTIDE SEQUENCE [LARGE SCALE GENOMIC DNA]</scope>
    <source>
        <strain evidence="4 5">NIES-4017</strain>
    </source>
</reference>
<proteinExistence type="predicted"/>
<dbReference type="InterPro" id="IPR036869">
    <property type="entry name" value="J_dom_sf"/>
</dbReference>
<feature type="domain" description="HRDC" evidence="3">
    <location>
        <begin position="634"/>
        <end position="714"/>
    </location>
</feature>
<feature type="domain" description="J" evidence="2">
    <location>
        <begin position="1099"/>
        <end position="1155"/>
    </location>
</feature>
<feature type="compositionally biased region" description="Low complexity" evidence="1">
    <location>
        <begin position="478"/>
        <end position="492"/>
    </location>
</feature>
<dbReference type="SMART" id="SM00271">
    <property type="entry name" value="DnaJ"/>
    <property type="match status" value="1"/>
</dbReference>
<dbReference type="GO" id="GO:0000166">
    <property type="term" value="F:nucleotide binding"/>
    <property type="evidence" value="ECO:0007669"/>
    <property type="project" value="InterPro"/>
</dbReference>
<evidence type="ECO:0000259" key="2">
    <source>
        <dbReference type="PROSITE" id="PS50076"/>
    </source>
</evidence>
<dbReference type="InterPro" id="IPR002121">
    <property type="entry name" value="HRDC_dom"/>
</dbReference>
<feature type="compositionally biased region" description="Basic residues" evidence="1">
    <location>
        <begin position="460"/>
        <end position="475"/>
    </location>
</feature>
<dbReference type="InterPro" id="IPR044876">
    <property type="entry name" value="HRDC_dom_sf"/>
</dbReference>
<feature type="compositionally biased region" description="Acidic residues" evidence="1">
    <location>
        <begin position="763"/>
        <end position="780"/>
    </location>
</feature>
<dbReference type="Pfam" id="PF00226">
    <property type="entry name" value="DnaJ"/>
    <property type="match status" value="1"/>
</dbReference>
<name>A0AAD3E151_9CHLO</name>
<feature type="compositionally biased region" description="Polar residues" evidence="1">
    <location>
        <begin position="374"/>
        <end position="390"/>
    </location>
</feature>
<dbReference type="Gene3D" id="1.10.150.80">
    <property type="entry name" value="HRDC domain"/>
    <property type="match status" value="1"/>
</dbReference>
<dbReference type="PROSITE" id="PS50967">
    <property type="entry name" value="HRDC"/>
    <property type="match status" value="1"/>
</dbReference>
<evidence type="ECO:0000313" key="5">
    <source>
        <dbReference type="Proteomes" id="UP001054857"/>
    </source>
</evidence>
<organism evidence="4 5">
    <name type="scientific">Astrephomene gubernaculifera</name>
    <dbReference type="NCBI Taxonomy" id="47775"/>
    <lineage>
        <taxon>Eukaryota</taxon>
        <taxon>Viridiplantae</taxon>
        <taxon>Chlorophyta</taxon>
        <taxon>core chlorophytes</taxon>
        <taxon>Chlorophyceae</taxon>
        <taxon>CS clade</taxon>
        <taxon>Chlamydomonadales</taxon>
        <taxon>Astrephomenaceae</taxon>
        <taxon>Astrephomene</taxon>
    </lineage>
</organism>
<dbReference type="PANTHER" id="PTHR46620">
    <property type="entry name" value="J DOMAIN-CONTAINING PROTEIN SPF31"/>
    <property type="match status" value="1"/>
</dbReference>
<dbReference type="SUPFAM" id="SSF46565">
    <property type="entry name" value="Chaperone J-domain"/>
    <property type="match status" value="1"/>
</dbReference>
<comment type="caution">
    <text evidence="4">The sequence shown here is derived from an EMBL/GenBank/DDBJ whole genome shotgun (WGS) entry which is preliminary data.</text>
</comment>
<evidence type="ECO:0000313" key="4">
    <source>
        <dbReference type="EMBL" id="GFR51776.1"/>
    </source>
</evidence>
<dbReference type="InterPro" id="IPR001623">
    <property type="entry name" value="DnaJ_domain"/>
</dbReference>
<gene>
    <name evidence="4" type="ORF">Agub_g14232</name>
</gene>
<dbReference type="CDD" id="cd06257">
    <property type="entry name" value="DnaJ"/>
    <property type="match status" value="1"/>
</dbReference>
<feature type="compositionally biased region" description="Basic and acidic residues" evidence="1">
    <location>
        <begin position="793"/>
        <end position="802"/>
    </location>
</feature>
<sequence>MFSDGSAEAWDLIWAIPADGVVEHANPIVFDAGVAWQTAEASTLDAHRQGHGRESTDKALPALSAKAGAAAFDLQLGSLGAEYKAAVSGAISTGGCPFARPCAHDSAKASSAVASDEEPTCSNSQPCAPAIAGMLASSASLTERLQAATMGAASHHAPIYEGVRDAAAPFISAVSSCCRDAALLPASHTDTCQEHISVNNDGNSADNGCNNSDGGNFASGSKSALVPSGAVDSAAHLPTAAEPAPASRDHAVAPAAAETRWNAEALRRMCRSRDPRVVRPPQPQLQPPQLQPQLQAPGHQGHAAGDAMQTQPPLPLEQQQLPASDKTDVGSLAAAAATAAEQPPPPPPAAAVAAAAVRRLGSTTATRLLARLRQPSSTARPTSIAATNANDGMGTAAAANGARGKGLGVRARRSKRSGRSTKTTVKARGADGGGGAHMTMTDDVAAADGGEGQEVPPPPQRRRRRQQRQTTRKKKGGADSADAPPAVPPLQRGRFDFRSSRRRQRQGAGQDAAGAAAAAAEVALRRKRPGTGGGAAGSAGGGDMPSGGSCCCSGGGAGAGGAVDAMLDDEGRQVPHGQSCHAPKDRPSPNHNGPNIASGVSSSDEDAATAPIRSSPSSSSSSSIPQPTNDPATPALPPSLEQHLHDWRAARARSLRKAPDVFLRRGLLMELVEACPTSILLLEEVPGLQRTWIRLYGQEVMDVCRNYVHVRAAAEAAEMAAEAAADEEEAPEAAGLGEDGSGGAAEAEEAAVGDCGIAKEEEAMGEDSVSAEEEGEEEEESGPKRQRRQHGQVMEKQEEPRGGADVPACMQPPPPSHPKAAAAAAIRLPPPPAATRIASEANPATATADVSTEAPPPMNQAATAKTAKRKRDAAVVVAADGGSSLPQPDLPAAAAAVGSGAAAATAASEPVAVPAGWIPPPEGACRVRRGSQLAYAHTPAVRLLRIGGLLGLLAEAGRAAEPFLAHMNVGSAVAAAAAAAATAVTGGGNSKPLEAPVALTAEGGVIGPAGSASASGGFVLRAATAAESDAVAAAAEAEAAKGAAVLPVAAITAAAAIQSLGRYGGRDHMRRLRTMVTAALPAWEVRRVLACRELSPEEQAGAVLRVDPRVGREEIRLAFRRLSLLVHPDKNRSRDASEAFSMVSAAARALLASGN</sequence>
<feature type="compositionally biased region" description="Basic residues" evidence="1">
    <location>
        <begin position="410"/>
        <end position="419"/>
    </location>
</feature>
<feature type="compositionally biased region" description="Low complexity" evidence="1">
    <location>
        <begin position="614"/>
        <end position="623"/>
    </location>
</feature>
<evidence type="ECO:0000259" key="3">
    <source>
        <dbReference type="PROSITE" id="PS50967"/>
    </source>
</evidence>
<dbReference type="Proteomes" id="UP001054857">
    <property type="component" value="Unassembled WGS sequence"/>
</dbReference>
<dbReference type="EMBL" id="BMAR01000054">
    <property type="protein sequence ID" value="GFR51776.1"/>
    <property type="molecule type" value="Genomic_DNA"/>
</dbReference>
<dbReference type="Gene3D" id="1.10.287.110">
    <property type="entry name" value="DnaJ domain"/>
    <property type="match status" value="1"/>
</dbReference>
<dbReference type="InterPro" id="IPR010997">
    <property type="entry name" value="HRDC-like_sf"/>
</dbReference>
<evidence type="ECO:0008006" key="6">
    <source>
        <dbReference type="Google" id="ProtNLM"/>
    </source>
</evidence>
<feature type="region of interest" description="Disordered" evidence="1">
    <location>
        <begin position="275"/>
        <end position="349"/>
    </location>
</feature>